<keyword evidence="5" id="KW-1185">Reference proteome</keyword>
<proteinExistence type="predicted"/>
<feature type="region of interest" description="Disordered" evidence="3">
    <location>
        <begin position="64"/>
        <end position="87"/>
    </location>
</feature>
<dbReference type="CDD" id="cd12148">
    <property type="entry name" value="fungal_TF_MHR"/>
    <property type="match status" value="1"/>
</dbReference>
<dbReference type="STRING" id="1442369.A0A0D2GNJ3"/>
<protein>
    <recommendedName>
        <fullName evidence="6">Transcription factor domain-containing protein</fullName>
    </recommendedName>
</protein>
<dbReference type="VEuPathDB" id="FungiDB:Z518_10860"/>
<dbReference type="AlphaFoldDB" id="A0A0D2GNJ3"/>
<keyword evidence="2" id="KW-0539">Nucleus</keyword>
<dbReference type="RefSeq" id="XP_013267145.1">
    <property type="nucleotide sequence ID" value="XM_013411691.1"/>
</dbReference>
<evidence type="ECO:0008006" key="6">
    <source>
        <dbReference type="Google" id="ProtNLM"/>
    </source>
</evidence>
<gene>
    <name evidence="4" type="ORF">Z518_10860</name>
</gene>
<evidence type="ECO:0000256" key="1">
    <source>
        <dbReference type="ARBA" id="ARBA00004123"/>
    </source>
</evidence>
<evidence type="ECO:0000313" key="5">
    <source>
        <dbReference type="Proteomes" id="UP000053617"/>
    </source>
</evidence>
<dbReference type="PANTHER" id="PTHR31001:SF40">
    <property type="entry name" value="ZN(II)2CYS6 TRANSCRIPTION FACTOR (EUROFUNG)"/>
    <property type="match status" value="1"/>
</dbReference>
<sequence>MASSLTKVIFGYGKLESGSWKTQIEEAAGGLNLAVLLPVSEIPCVHCQKTSRTCVFHVPSTNYTSTPTADPSSVPEQQDSVGSYREECDNPKASEATIHAANRKPPDICLRIGKLSITDRIGGMLRANYVESLEDLLQEKVHLLEASDQFSAPVVAWFKPHSSLPLGQLYSANKNQTIEIDVSEEQRQALLDRYFVSVHPVCSVASRNDLLADDPVADALRWAMFYAAAVSMPLLESQKLFGMSKDSLVKKLKKSAEDALSKADIVTHLDLRLFQALVIYLTPQFLSEVSRSHSVYIAAVIRHFQIAGFDQDAEQDTDAVRQTKRHLWQHLLFLNIRAIEAVGPERTVIDDPYSLMPELDEYRYETASESFNSDCILALIRYECYRIHRIIFRERENFKRGRSTFVSFLGTLEQLKLHVQTKYLDHLDERIPLHKYAGLVGKLLLARSDGMTIHSQRVRWQLPNEGLNLRERAIQSGLDVCETAVLLETDPDLANWAWYAPAYQQYHSILFLLVSIYQTPELPEGDRIMTMIDHVFGPSTVSSGQIRSMTVLKALKDNMASFLAAVGSPNYRLPRGKPPHQPGPHMLTPPTDSLTVAQGSTVGDQNLTYFDVDSMSPSITAEDIWWPWPPQMPLLEQGDSFGPFDTF</sequence>
<dbReference type="EMBL" id="KN847484">
    <property type="protein sequence ID" value="KIW99932.1"/>
    <property type="molecule type" value="Genomic_DNA"/>
</dbReference>
<accession>A0A0D2GNJ3</accession>
<comment type="subcellular location">
    <subcellularLocation>
        <location evidence="1">Nucleus</location>
    </subcellularLocation>
</comment>
<dbReference type="GeneID" id="25298931"/>
<dbReference type="PANTHER" id="PTHR31001">
    <property type="entry name" value="UNCHARACTERIZED TRANSCRIPTIONAL REGULATORY PROTEIN"/>
    <property type="match status" value="1"/>
</dbReference>
<dbReference type="HOGENOM" id="CLU_393316_0_0_1"/>
<feature type="compositionally biased region" description="Polar residues" evidence="3">
    <location>
        <begin position="64"/>
        <end position="81"/>
    </location>
</feature>
<dbReference type="OrthoDB" id="424974at2759"/>
<dbReference type="InterPro" id="IPR050613">
    <property type="entry name" value="Sec_Metabolite_Reg"/>
</dbReference>
<reference evidence="4 5" key="1">
    <citation type="submission" date="2015-01" db="EMBL/GenBank/DDBJ databases">
        <title>The Genome Sequence of Rhinocladiella mackenzie CBS 650.93.</title>
        <authorList>
            <consortium name="The Broad Institute Genomics Platform"/>
            <person name="Cuomo C."/>
            <person name="de Hoog S."/>
            <person name="Gorbushina A."/>
            <person name="Stielow B."/>
            <person name="Teixiera M."/>
            <person name="Abouelleil A."/>
            <person name="Chapman S.B."/>
            <person name="Priest M."/>
            <person name="Young S.K."/>
            <person name="Wortman J."/>
            <person name="Nusbaum C."/>
            <person name="Birren B."/>
        </authorList>
    </citation>
    <scope>NUCLEOTIDE SEQUENCE [LARGE SCALE GENOMIC DNA]</scope>
    <source>
        <strain evidence="4 5">CBS 650.93</strain>
    </source>
</reference>
<dbReference type="Proteomes" id="UP000053617">
    <property type="component" value="Unassembled WGS sequence"/>
</dbReference>
<name>A0A0D2GNJ3_9EURO</name>
<organism evidence="4 5">
    <name type="scientific">Rhinocladiella mackenziei CBS 650.93</name>
    <dbReference type="NCBI Taxonomy" id="1442369"/>
    <lineage>
        <taxon>Eukaryota</taxon>
        <taxon>Fungi</taxon>
        <taxon>Dikarya</taxon>
        <taxon>Ascomycota</taxon>
        <taxon>Pezizomycotina</taxon>
        <taxon>Eurotiomycetes</taxon>
        <taxon>Chaetothyriomycetidae</taxon>
        <taxon>Chaetothyriales</taxon>
        <taxon>Herpotrichiellaceae</taxon>
        <taxon>Rhinocladiella</taxon>
    </lineage>
</organism>
<evidence type="ECO:0000256" key="3">
    <source>
        <dbReference type="SAM" id="MobiDB-lite"/>
    </source>
</evidence>
<evidence type="ECO:0000256" key="2">
    <source>
        <dbReference type="ARBA" id="ARBA00023242"/>
    </source>
</evidence>
<dbReference type="GO" id="GO:0005634">
    <property type="term" value="C:nucleus"/>
    <property type="evidence" value="ECO:0007669"/>
    <property type="project" value="UniProtKB-SubCell"/>
</dbReference>
<evidence type="ECO:0000313" key="4">
    <source>
        <dbReference type="EMBL" id="KIW99932.1"/>
    </source>
</evidence>